<dbReference type="InterPro" id="IPR051402">
    <property type="entry name" value="KPR-Related"/>
</dbReference>
<dbReference type="RefSeq" id="WP_319074443.1">
    <property type="nucleotide sequence ID" value="NZ_JAWWMZ010000006.1"/>
</dbReference>
<reference evidence="13" key="1">
    <citation type="submission" date="2023-11" db="EMBL/GenBank/DDBJ databases">
        <title>Identification and selenium tolerance of Delftia acidovorans R3-25.</title>
        <authorList>
            <person name="Zhang S."/>
            <person name="Liu Y."/>
            <person name="Guo Y."/>
        </authorList>
    </citation>
    <scope>NUCLEOTIDE SEQUENCE</scope>
    <source>
        <strain evidence="13">R3-25</strain>
    </source>
</reference>
<sequence>MVPGLPLRTNIKELVSVNQPTHPRIAVLGPGAIGTTVAAALHEVGRTPLLCGRTPRDSLTLHGSGLRIVVPGPVRTDPAQVEGPADLVFLAVKATQTAAVAHWLAALSGPQTVVCVLQNGVEQVESVTPLCPQGRIVPAVVWFPAQAQPDGSVLLRSDARISLPDEAAALVVAQALQGTRCSVDLVSNFKSLAWQKLLQNAAAGLMALTHRRSGMFGRHDISALTLDYLRECLAVARAEGAELDDEVPQAILDKFQAFPADLGTSILADREAGRPLEWDIRNGVIARRGRARGVPTPIGDVLVPLLAAASDGPG</sequence>
<dbReference type="SUPFAM" id="SSF51735">
    <property type="entry name" value="NAD(P)-binding Rossmann-fold domains"/>
    <property type="match status" value="1"/>
</dbReference>
<keyword evidence="5 10" id="KW-0566">Pantothenate biosynthesis</keyword>
<dbReference type="Proteomes" id="UP001287445">
    <property type="component" value="Unassembled WGS sequence"/>
</dbReference>
<dbReference type="NCBIfam" id="NF005091">
    <property type="entry name" value="PRK06522.2-2"/>
    <property type="match status" value="1"/>
</dbReference>
<organism evidence="13 14">
    <name type="scientific">Delftia acidovorans</name>
    <name type="common">Pseudomonas acidovorans</name>
    <name type="synonym">Comamonas acidovorans</name>
    <dbReference type="NCBI Taxonomy" id="80866"/>
    <lineage>
        <taxon>Bacteria</taxon>
        <taxon>Pseudomonadati</taxon>
        <taxon>Pseudomonadota</taxon>
        <taxon>Betaproteobacteria</taxon>
        <taxon>Burkholderiales</taxon>
        <taxon>Comamonadaceae</taxon>
        <taxon>Delftia</taxon>
    </lineage>
</organism>
<dbReference type="EC" id="1.1.1.169" evidence="3 10"/>
<dbReference type="SUPFAM" id="SSF48179">
    <property type="entry name" value="6-phosphogluconate dehydrogenase C-terminal domain-like"/>
    <property type="match status" value="1"/>
</dbReference>
<comment type="catalytic activity">
    <reaction evidence="9 10">
        <text>(R)-pantoate + NADP(+) = 2-dehydropantoate + NADPH + H(+)</text>
        <dbReference type="Rhea" id="RHEA:16233"/>
        <dbReference type="ChEBI" id="CHEBI:11561"/>
        <dbReference type="ChEBI" id="CHEBI:15378"/>
        <dbReference type="ChEBI" id="CHEBI:15980"/>
        <dbReference type="ChEBI" id="CHEBI:57783"/>
        <dbReference type="ChEBI" id="CHEBI:58349"/>
        <dbReference type="EC" id="1.1.1.169"/>
    </reaction>
</comment>
<dbReference type="InterPro" id="IPR003710">
    <property type="entry name" value="ApbA"/>
</dbReference>
<dbReference type="InterPro" id="IPR013328">
    <property type="entry name" value="6PGD_dom2"/>
</dbReference>
<dbReference type="NCBIfam" id="TIGR00745">
    <property type="entry name" value="apbA_panE"/>
    <property type="match status" value="1"/>
</dbReference>
<dbReference type="InterPro" id="IPR013752">
    <property type="entry name" value="KPA_reductase"/>
</dbReference>
<evidence type="ECO:0000256" key="2">
    <source>
        <dbReference type="ARBA" id="ARBA00007870"/>
    </source>
</evidence>
<evidence type="ECO:0000256" key="10">
    <source>
        <dbReference type="RuleBase" id="RU362068"/>
    </source>
</evidence>
<comment type="caution">
    <text evidence="13">The sequence shown here is derived from an EMBL/GenBank/DDBJ whole genome shotgun (WGS) entry which is preliminary data.</text>
</comment>
<evidence type="ECO:0000256" key="3">
    <source>
        <dbReference type="ARBA" id="ARBA00013014"/>
    </source>
</evidence>
<evidence type="ECO:0000256" key="6">
    <source>
        <dbReference type="ARBA" id="ARBA00022857"/>
    </source>
</evidence>
<keyword evidence="7 10" id="KW-0560">Oxidoreductase</keyword>
<dbReference type="NCBIfam" id="NF009541">
    <property type="entry name" value="PRK12921.1-1"/>
    <property type="match status" value="1"/>
</dbReference>
<evidence type="ECO:0000259" key="12">
    <source>
        <dbReference type="Pfam" id="PF08546"/>
    </source>
</evidence>
<comment type="pathway">
    <text evidence="1 10">Cofactor biosynthesis; (R)-pantothenate biosynthesis; (R)-pantoate from 3-methyl-2-oxobutanoate: step 2/2.</text>
</comment>
<comment type="function">
    <text evidence="10">Catalyzes the NADPH-dependent reduction of ketopantoate into pantoic acid.</text>
</comment>
<dbReference type="GO" id="GO:0005737">
    <property type="term" value="C:cytoplasm"/>
    <property type="evidence" value="ECO:0007669"/>
    <property type="project" value="TreeGrafter"/>
</dbReference>
<dbReference type="InterPro" id="IPR008927">
    <property type="entry name" value="6-PGluconate_DH-like_C_sf"/>
</dbReference>
<evidence type="ECO:0000313" key="14">
    <source>
        <dbReference type="Proteomes" id="UP001287445"/>
    </source>
</evidence>
<evidence type="ECO:0000256" key="5">
    <source>
        <dbReference type="ARBA" id="ARBA00022655"/>
    </source>
</evidence>
<evidence type="ECO:0000256" key="4">
    <source>
        <dbReference type="ARBA" id="ARBA00019465"/>
    </source>
</evidence>
<dbReference type="PANTHER" id="PTHR21708">
    <property type="entry name" value="PROBABLE 2-DEHYDROPANTOATE 2-REDUCTASE"/>
    <property type="match status" value="1"/>
</dbReference>
<evidence type="ECO:0000256" key="8">
    <source>
        <dbReference type="ARBA" id="ARBA00032024"/>
    </source>
</evidence>
<dbReference type="AlphaFoldDB" id="A0AAJ2VDR1"/>
<dbReference type="Gene3D" id="3.40.50.720">
    <property type="entry name" value="NAD(P)-binding Rossmann-like Domain"/>
    <property type="match status" value="1"/>
</dbReference>
<feature type="domain" description="Ketopantoate reductase C-terminal" evidence="12">
    <location>
        <begin position="188"/>
        <end position="308"/>
    </location>
</feature>
<dbReference type="InterPro" id="IPR036291">
    <property type="entry name" value="NAD(P)-bd_dom_sf"/>
</dbReference>
<protein>
    <recommendedName>
        <fullName evidence="4 10">2-dehydropantoate 2-reductase</fullName>
        <ecNumber evidence="3 10">1.1.1.169</ecNumber>
    </recommendedName>
    <alternativeName>
        <fullName evidence="8 10">Ketopantoate reductase</fullName>
    </alternativeName>
</protein>
<evidence type="ECO:0000256" key="7">
    <source>
        <dbReference type="ARBA" id="ARBA00023002"/>
    </source>
</evidence>
<accession>A0AAJ2VDR1</accession>
<name>A0AAJ2VDR1_DELAC</name>
<dbReference type="GO" id="GO:0015940">
    <property type="term" value="P:pantothenate biosynthetic process"/>
    <property type="evidence" value="ECO:0007669"/>
    <property type="project" value="UniProtKB-KW"/>
</dbReference>
<dbReference type="Gene3D" id="1.10.1040.10">
    <property type="entry name" value="N-(1-d-carboxylethyl)-l-norvaline Dehydrogenase, domain 2"/>
    <property type="match status" value="1"/>
</dbReference>
<feature type="domain" description="Ketopantoate reductase N-terminal" evidence="11">
    <location>
        <begin position="25"/>
        <end position="164"/>
    </location>
</feature>
<dbReference type="InterPro" id="IPR013332">
    <property type="entry name" value="KPR_N"/>
</dbReference>
<dbReference type="EMBL" id="JAWWMZ010000006">
    <property type="protein sequence ID" value="MDX4955137.1"/>
    <property type="molecule type" value="Genomic_DNA"/>
</dbReference>
<dbReference type="Pfam" id="PF08546">
    <property type="entry name" value="ApbA_C"/>
    <property type="match status" value="1"/>
</dbReference>
<evidence type="ECO:0000313" key="13">
    <source>
        <dbReference type="EMBL" id="MDX4955137.1"/>
    </source>
</evidence>
<dbReference type="GO" id="GO:0008677">
    <property type="term" value="F:2-dehydropantoate 2-reductase activity"/>
    <property type="evidence" value="ECO:0007669"/>
    <property type="project" value="UniProtKB-EC"/>
</dbReference>
<evidence type="ECO:0000256" key="1">
    <source>
        <dbReference type="ARBA" id="ARBA00004994"/>
    </source>
</evidence>
<dbReference type="Pfam" id="PF02558">
    <property type="entry name" value="ApbA"/>
    <property type="match status" value="1"/>
</dbReference>
<keyword evidence="6 10" id="KW-0521">NADP</keyword>
<comment type="similarity">
    <text evidence="2 10">Belongs to the ketopantoate reductase family.</text>
</comment>
<evidence type="ECO:0000259" key="11">
    <source>
        <dbReference type="Pfam" id="PF02558"/>
    </source>
</evidence>
<gene>
    <name evidence="13" type="ORF">SGN30_17100</name>
</gene>
<dbReference type="PANTHER" id="PTHR21708:SF26">
    <property type="entry name" value="2-DEHYDROPANTOATE 2-REDUCTASE"/>
    <property type="match status" value="1"/>
</dbReference>
<proteinExistence type="inferred from homology"/>
<evidence type="ECO:0000256" key="9">
    <source>
        <dbReference type="ARBA" id="ARBA00048793"/>
    </source>
</evidence>